<organism evidence="1 2">
    <name type="scientific">Cyclotella cryptica</name>
    <dbReference type="NCBI Taxonomy" id="29204"/>
    <lineage>
        <taxon>Eukaryota</taxon>
        <taxon>Sar</taxon>
        <taxon>Stramenopiles</taxon>
        <taxon>Ochrophyta</taxon>
        <taxon>Bacillariophyta</taxon>
        <taxon>Coscinodiscophyceae</taxon>
        <taxon>Thalassiosirophycidae</taxon>
        <taxon>Stephanodiscales</taxon>
        <taxon>Stephanodiscaceae</taxon>
        <taxon>Cyclotella</taxon>
    </lineage>
</organism>
<comment type="caution">
    <text evidence="1">The sequence shown here is derived from an EMBL/GenBank/DDBJ whole genome shotgun (WGS) entry which is preliminary data.</text>
</comment>
<dbReference type="AlphaFoldDB" id="A0ABD3QSG9"/>
<evidence type="ECO:0000313" key="2">
    <source>
        <dbReference type="Proteomes" id="UP001516023"/>
    </source>
</evidence>
<evidence type="ECO:0000313" key="1">
    <source>
        <dbReference type="EMBL" id="KAL3803382.1"/>
    </source>
</evidence>
<sequence>MPNYESAYAYHLDTAALCLLPISPAAYLDVLGNQLNVSTIVDGNKFDWINYYKKNWCNFEKLTILTFHNSAGAIMPDAVLPNNSTVLKSTADNLAAGDRLPSNVRFVRVKLDLDFIPLIREPQPNHILSVEYYIELLQDTRQVIMGNGQPTMLTTWHGIDDLSTLAVEQVREDILSRVTYADPIELKQAAFNVTNATIDNIEICQKI</sequence>
<dbReference type="EMBL" id="JABMIG020000014">
    <property type="protein sequence ID" value="KAL3803382.1"/>
    <property type="molecule type" value="Genomic_DNA"/>
</dbReference>
<reference evidence="1 2" key="1">
    <citation type="journal article" date="2020" name="G3 (Bethesda)">
        <title>Improved Reference Genome for Cyclotella cryptica CCMP332, a Model for Cell Wall Morphogenesis, Salinity Adaptation, and Lipid Production in Diatoms (Bacillariophyta).</title>
        <authorList>
            <person name="Roberts W.R."/>
            <person name="Downey K.M."/>
            <person name="Ruck E.C."/>
            <person name="Traller J.C."/>
            <person name="Alverson A.J."/>
        </authorList>
    </citation>
    <scope>NUCLEOTIDE SEQUENCE [LARGE SCALE GENOMIC DNA]</scope>
    <source>
        <strain evidence="1 2">CCMP332</strain>
    </source>
</reference>
<keyword evidence="2" id="KW-1185">Reference proteome</keyword>
<name>A0ABD3QSG9_9STRA</name>
<proteinExistence type="predicted"/>
<dbReference type="Proteomes" id="UP001516023">
    <property type="component" value="Unassembled WGS sequence"/>
</dbReference>
<protein>
    <submittedName>
        <fullName evidence="1">Uncharacterized protein</fullName>
    </submittedName>
</protein>
<gene>
    <name evidence="1" type="ORF">HJC23_009346</name>
</gene>
<accession>A0ABD3QSG9</accession>